<gene>
    <name evidence="3" type="ORF">SAMN04488125_102345</name>
</gene>
<evidence type="ECO:0000259" key="2">
    <source>
        <dbReference type="Pfam" id="PF04773"/>
    </source>
</evidence>
<dbReference type="Gene3D" id="2.60.120.1440">
    <property type="match status" value="1"/>
</dbReference>
<dbReference type="Proteomes" id="UP000198804">
    <property type="component" value="Unassembled WGS sequence"/>
</dbReference>
<name>A0A1I4AEL4_9HYPH</name>
<dbReference type="InterPro" id="IPR006860">
    <property type="entry name" value="FecR"/>
</dbReference>
<keyword evidence="4" id="KW-1185">Reference proteome</keyword>
<feature type="signal peptide" evidence="1">
    <location>
        <begin position="1"/>
        <end position="37"/>
    </location>
</feature>
<accession>A0A1I4AEL4</accession>
<dbReference type="STRING" id="414703.SAMN04488125_102345"/>
<reference evidence="4" key="1">
    <citation type="submission" date="2016-10" db="EMBL/GenBank/DDBJ databases">
        <authorList>
            <person name="Varghese N."/>
            <person name="Submissions S."/>
        </authorList>
    </citation>
    <scope>NUCLEOTIDE SEQUENCE [LARGE SCALE GENOMIC DNA]</scope>
    <source>
        <strain evidence="4">CGMCC 1.6474</strain>
    </source>
</reference>
<evidence type="ECO:0000256" key="1">
    <source>
        <dbReference type="SAM" id="SignalP"/>
    </source>
</evidence>
<keyword evidence="1" id="KW-0732">Signal</keyword>
<evidence type="ECO:0000313" key="3">
    <source>
        <dbReference type="EMBL" id="SFK54216.1"/>
    </source>
</evidence>
<dbReference type="AlphaFoldDB" id="A0A1I4AEL4"/>
<protein>
    <submittedName>
        <fullName evidence="3">FecR family protein</fullName>
    </submittedName>
</protein>
<proteinExistence type="predicted"/>
<dbReference type="PANTHER" id="PTHR30273">
    <property type="entry name" value="PERIPLASMIC SIGNAL SENSOR AND SIGMA FACTOR ACTIVATOR FECR-RELATED"/>
    <property type="match status" value="1"/>
</dbReference>
<organism evidence="3 4">
    <name type="scientific">Methylorubrum salsuginis</name>
    <dbReference type="NCBI Taxonomy" id="414703"/>
    <lineage>
        <taxon>Bacteria</taxon>
        <taxon>Pseudomonadati</taxon>
        <taxon>Pseudomonadota</taxon>
        <taxon>Alphaproteobacteria</taxon>
        <taxon>Hyphomicrobiales</taxon>
        <taxon>Methylobacteriaceae</taxon>
        <taxon>Methylorubrum</taxon>
    </lineage>
</organism>
<dbReference type="InterPro" id="IPR012373">
    <property type="entry name" value="Ferrdict_sens_TM"/>
</dbReference>
<dbReference type="EMBL" id="FOSV01000002">
    <property type="protein sequence ID" value="SFK54216.1"/>
    <property type="molecule type" value="Genomic_DNA"/>
</dbReference>
<feature type="chain" id="PRO_5011773513" evidence="1">
    <location>
        <begin position="38"/>
        <end position="185"/>
    </location>
</feature>
<feature type="domain" description="FecR protein" evidence="2">
    <location>
        <begin position="76"/>
        <end position="139"/>
    </location>
</feature>
<dbReference type="Pfam" id="PF04773">
    <property type="entry name" value="FecR"/>
    <property type="match status" value="1"/>
</dbReference>
<sequence>MRKTMRGTTRRWAGMRVLTIGGLGVALAAAAAVPAAAQTRDGCRVTTFTDPPRDVLDCPGGVSVTAEKGAAYRLIDANRDGRPEAVELDGKALLIEVAPRRSGFQIRTPHAVASVRGTIWAVEAGAAATAVFVEEGAVQVVRRGEPASVTLRAGDGVDVAAGGGALDVKRWSRERRLHLLARFGR</sequence>
<dbReference type="PANTHER" id="PTHR30273:SF2">
    <property type="entry name" value="PROTEIN FECR"/>
    <property type="match status" value="1"/>
</dbReference>
<dbReference type="GO" id="GO:0016989">
    <property type="term" value="F:sigma factor antagonist activity"/>
    <property type="evidence" value="ECO:0007669"/>
    <property type="project" value="TreeGrafter"/>
</dbReference>
<evidence type="ECO:0000313" key="4">
    <source>
        <dbReference type="Proteomes" id="UP000198804"/>
    </source>
</evidence>